<dbReference type="OrthoDB" id="574459at2"/>
<dbReference type="EMBL" id="BLAD01000050">
    <property type="protein sequence ID" value="GES01369.1"/>
    <property type="molecule type" value="Genomic_DNA"/>
</dbReference>
<name>A0A5M3VZ51_9ACTN</name>
<organism evidence="2 3">
    <name type="scientific">Acrocarpospora corrugata</name>
    <dbReference type="NCBI Taxonomy" id="35763"/>
    <lineage>
        <taxon>Bacteria</taxon>
        <taxon>Bacillati</taxon>
        <taxon>Actinomycetota</taxon>
        <taxon>Actinomycetes</taxon>
        <taxon>Streptosporangiales</taxon>
        <taxon>Streptosporangiaceae</taxon>
        <taxon>Acrocarpospora</taxon>
    </lineage>
</organism>
<evidence type="ECO:0000256" key="1">
    <source>
        <dbReference type="SAM" id="SignalP"/>
    </source>
</evidence>
<keyword evidence="3" id="KW-1185">Reference proteome</keyword>
<dbReference type="InterPro" id="IPR008972">
    <property type="entry name" value="Cupredoxin"/>
</dbReference>
<dbReference type="Gene3D" id="2.60.40.420">
    <property type="entry name" value="Cupredoxins - blue copper proteins"/>
    <property type="match status" value="1"/>
</dbReference>
<keyword evidence="1" id="KW-0732">Signal</keyword>
<evidence type="ECO:0008006" key="4">
    <source>
        <dbReference type="Google" id="ProtNLM"/>
    </source>
</evidence>
<reference evidence="2 3" key="1">
    <citation type="submission" date="2019-10" db="EMBL/GenBank/DDBJ databases">
        <title>Whole genome shotgun sequence of Acrocarpospora corrugata NBRC 13972.</title>
        <authorList>
            <person name="Ichikawa N."/>
            <person name="Kimura A."/>
            <person name="Kitahashi Y."/>
            <person name="Komaki H."/>
            <person name="Oguchi A."/>
        </authorList>
    </citation>
    <scope>NUCLEOTIDE SEQUENCE [LARGE SCALE GENOMIC DNA]</scope>
    <source>
        <strain evidence="2 3">NBRC 13972</strain>
    </source>
</reference>
<dbReference type="RefSeq" id="WP_155337659.1">
    <property type="nucleotide sequence ID" value="NZ_BAAABN010000029.1"/>
</dbReference>
<evidence type="ECO:0000313" key="2">
    <source>
        <dbReference type="EMBL" id="GES01369.1"/>
    </source>
</evidence>
<proteinExistence type="predicted"/>
<feature type="chain" id="PRO_5038554508" description="EfeO-type cupredoxin-like domain-containing protein" evidence="1">
    <location>
        <begin position="20"/>
        <end position="128"/>
    </location>
</feature>
<sequence length="128" mass="12876">MRKLLALGTALAVTTACSAAPTPAVTAPATPAPAVTADTAFGHEVRITSTGAIPKMLVSGVGESVAWRNDSEAPVTVRLIDGTPPSGALKPGDVFTHTFTTAGTFAYTFADNADPAGVVEVLPQEPAS</sequence>
<protein>
    <recommendedName>
        <fullName evidence="4">EfeO-type cupredoxin-like domain-containing protein</fullName>
    </recommendedName>
</protein>
<dbReference type="SUPFAM" id="SSF49503">
    <property type="entry name" value="Cupredoxins"/>
    <property type="match status" value="1"/>
</dbReference>
<comment type="caution">
    <text evidence="2">The sequence shown here is derived from an EMBL/GenBank/DDBJ whole genome shotgun (WGS) entry which is preliminary data.</text>
</comment>
<dbReference type="PROSITE" id="PS51257">
    <property type="entry name" value="PROKAR_LIPOPROTEIN"/>
    <property type="match status" value="1"/>
</dbReference>
<dbReference type="Proteomes" id="UP000334990">
    <property type="component" value="Unassembled WGS sequence"/>
</dbReference>
<evidence type="ECO:0000313" key="3">
    <source>
        <dbReference type="Proteomes" id="UP000334990"/>
    </source>
</evidence>
<dbReference type="AlphaFoldDB" id="A0A5M3VZ51"/>
<feature type="signal peptide" evidence="1">
    <location>
        <begin position="1"/>
        <end position="19"/>
    </location>
</feature>
<accession>A0A5M3VZ51</accession>
<gene>
    <name evidence="2" type="ORF">Acor_34330</name>
</gene>